<dbReference type="PROSITE" id="PS50932">
    <property type="entry name" value="HTH_LACI_2"/>
    <property type="match status" value="1"/>
</dbReference>
<dbReference type="EMBL" id="FTNC01000002">
    <property type="protein sequence ID" value="SIQ21538.1"/>
    <property type="molecule type" value="Genomic_DNA"/>
</dbReference>
<dbReference type="GO" id="GO:0003700">
    <property type="term" value="F:DNA-binding transcription factor activity"/>
    <property type="evidence" value="ECO:0007669"/>
    <property type="project" value="TreeGrafter"/>
</dbReference>
<dbReference type="InterPro" id="IPR010982">
    <property type="entry name" value="Lambda_DNA-bd_dom_sf"/>
</dbReference>
<evidence type="ECO:0000259" key="4">
    <source>
        <dbReference type="PROSITE" id="PS50932"/>
    </source>
</evidence>
<dbReference type="RefSeq" id="WP_076543775.1">
    <property type="nucleotide sequence ID" value="NZ_FTNC01000002.1"/>
</dbReference>
<dbReference type="CDD" id="cd06267">
    <property type="entry name" value="PBP1_LacI_sugar_binding-like"/>
    <property type="match status" value="1"/>
</dbReference>
<dbReference type="PANTHER" id="PTHR30146:SF109">
    <property type="entry name" value="HTH-TYPE TRANSCRIPTIONAL REGULATOR GALS"/>
    <property type="match status" value="1"/>
</dbReference>
<dbReference type="SUPFAM" id="SSF47413">
    <property type="entry name" value="lambda repressor-like DNA-binding domains"/>
    <property type="match status" value="1"/>
</dbReference>
<evidence type="ECO:0000256" key="2">
    <source>
        <dbReference type="ARBA" id="ARBA00023125"/>
    </source>
</evidence>
<evidence type="ECO:0000313" key="6">
    <source>
        <dbReference type="Proteomes" id="UP000185669"/>
    </source>
</evidence>
<dbReference type="Pfam" id="PF00356">
    <property type="entry name" value="LacI"/>
    <property type="match status" value="1"/>
</dbReference>
<dbReference type="InterPro" id="IPR000843">
    <property type="entry name" value="HTH_LacI"/>
</dbReference>
<sequence length="337" mass="37729">MAVTIKTIAEELGVSYATVSRALNDHPDVNDDTKKRVIEKANEMGYQPNAIARGLVNKETKTIGLVIPDITNPFFPQVARGVEEAAATAGYNIFLCNSNWNKDREEHYVNALLQKQVDGLIITPSSEDLGHLKKLLKSKIKAVFISSFIPMENYTSVIVDNVLGTEKAVDHLIEKGYKKIAFIGAGEERFANKERLKGYKKALAKHNIKVRDEFITSVKRSYDQESGYELMKKILTRFDKSKLPDAVICYNDLLALGTIQAIKEAELRVPEDIAVIGFDDISFSSLSEIKLTTVAQPKYEMGKLALETLVEKIKSNSDKEFKSQIILTPELKIRKTT</sequence>
<dbReference type="Gene3D" id="3.40.50.2300">
    <property type="match status" value="2"/>
</dbReference>
<dbReference type="CDD" id="cd01392">
    <property type="entry name" value="HTH_LacI"/>
    <property type="match status" value="1"/>
</dbReference>
<keyword evidence="2" id="KW-0238">DNA-binding</keyword>
<evidence type="ECO:0000313" key="5">
    <source>
        <dbReference type="EMBL" id="SIQ21538.1"/>
    </source>
</evidence>
<keyword evidence="1" id="KW-0805">Transcription regulation</keyword>
<dbReference type="Pfam" id="PF13377">
    <property type="entry name" value="Peripla_BP_3"/>
    <property type="match status" value="1"/>
</dbReference>
<dbReference type="OrthoDB" id="369222at2"/>
<dbReference type="Gene3D" id="1.10.260.40">
    <property type="entry name" value="lambda repressor-like DNA-binding domains"/>
    <property type="match status" value="1"/>
</dbReference>
<feature type="domain" description="HTH lacI-type" evidence="4">
    <location>
        <begin position="3"/>
        <end position="57"/>
    </location>
</feature>
<keyword evidence="6" id="KW-1185">Reference proteome</keyword>
<dbReference type="GO" id="GO:0000976">
    <property type="term" value="F:transcription cis-regulatory region binding"/>
    <property type="evidence" value="ECO:0007669"/>
    <property type="project" value="TreeGrafter"/>
</dbReference>
<reference evidence="6" key="1">
    <citation type="submission" date="2017-01" db="EMBL/GenBank/DDBJ databases">
        <authorList>
            <person name="Varghese N."/>
            <person name="Submissions S."/>
        </authorList>
    </citation>
    <scope>NUCLEOTIDE SEQUENCE [LARGE SCALE GENOMIC DNA]</scope>
    <source>
        <strain evidence="6">ATCC 700103</strain>
    </source>
</reference>
<dbReference type="STRING" id="56779.SAMN05421834_102101"/>
<name>A0A1N6QY90_9FIRM</name>
<evidence type="ECO:0000256" key="1">
    <source>
        <dbReference type="ARBA" id="ARBA00023015"/>
    </source>
</evidence>
<evidence type="ECO:0000256" key="3">
    <source>
        <dbReference type="ARBA" id="ARBA00023163"/>
    </source>
</evidence>
<keyword evidence="3" id="KW-0804">Transcription</keyword>
<proteinExistence type="predicted"/>
<dbReference type="Proteomes" id="UP000185669">
    <property type="component" value="Unassembled WGS sequence"/>
</dbReference>
<gene>
    <name evidence="5" type="ORF">SAMN05421834_102101</name>
</gene>
<dbReference type="PANTHER" id="PTHR30146">
    <property type="entry name" value="LACI-RELATED TRANSCRIPTIONAL REPRESSOR"/>
    <property type="match status" value="1"/>
</dbReference>
<dbReference type="SMART" id="SM00354">
    <property type="entry name" value="HTH_LACI"/>
    <property type="match status" value="1"/>
</dbReference>
<protein>
    <submittedName>
        <fullName evidence="5">Transcriptional regulator, LacI family</fullName>
    </submittedName>
</protein>
<organism evidence="5 6">
    <name type="scientific">Halanaerobium kushneri</name>
    <dbReference type="NCBI Taxonomy" id="56779"/>
    <lineage>
        <taxon>Bacteria</taxon>
        <taxon>Bacillati</taxon>
        <taxon>Bacillota</taxon>
        <taxon>Clostridia</taxon>
        <taxon>Halanaerobiales</taxon>
        <taxon>Halanaerobiaceae</taxon>
        <taxon>Halanaerobium</taxon>
    </lineage>
</organism>
<dbReference type="SUPFAM" id="SSF53822">
    <property type="entry name" value="Periplasmic binding protein-like I"/>
    <property type="match status" value="1"/>
</dbReference>
<dbReference type="InterPro" id="IPR046335">
    <property type="entry name" value="LacI/GalR-like_sensor"/>
</dbReference>
<dbReference type="AlphaFoldDB" id="A0A1N6QY90"/>
<accession>A0A1N6QY90</accession>
<dbReference type="InterPro" id="IPR028082">
    <property type="entry name" value="Peripla_BP_I"/>
</dbReference>